<feature type="compositionally biased region" description="Low complexity" evidence="1">
    <location>
        <begin position="74"/>
        <end position="83"/>
    </location>
</feature>
<dbReference type="AlphaFoldDB" id="A0A3N4M197"/>
<evidence type="ECO:0000313" key="4">
    <source>
        <dbReference type="Proteomes" id="UP000267821"/>
    </source>
</evidence>
<keyword evidence="2" id="KW-0812">Transmembrane</keyword>
<dbReference type="Proteomes" id="UP000267821">
    <property type="component" value="Unassembled WGS sequence"/>
</dbReference>
<protein>
    <submittedName>
        <fullName evidence="3">Uncharacterized protein</fullName>
    </submittedName>
</protein>
<feature type="region of interest" description="Disordered" evidence="1">
    <location>
        <begin position="61"/>
        <end position="91"/>
    </location>
</feature>
<dbReference type="InParanoid" id="A0A3N4M197"/>
<keyword evidence="4" id="KW-1185">Reference proteome</keyword>
<evidence type="ECO:0000313" key="3">
    <source>
        <dbReference type="EMBL" id="RPB28807.1"/>
    </source>
</evidence>
<accession>A0A3N4M197</accession>
<organism evidence="3 4">
    <name type="scientific">Terfezia boudieri ATCC MYA-4762</name>
    <dbReference type="NCBI Taxonomy" id="1051890"/>
    <lineage>
        <taxon>Eukaryota</taxon>
        <taxon>Fungi</taxon>
        <taxon>Dikarya</taxon>
        <taxon>Ascomycota</taxon>
        <taxon>Pezizomycotina</taxon>
        <taxon>Pezizomycetes</taxon>
        <taxon>Pezizales</taxon>
        <taxon>Pezizaceae</taxon>
        <taxon>Terfezia</taxon>
    </lineage>
</organism>
<gene>
    <name evidence="3" type="ORF">L211DRAFT_238446</name>
</gene>
<keyword evidence="2" id="KW-0472">Membrane</keyword>
<reference evidence="3 4" key="1">
    <citation type="journal article" date="2018" name="Nat. Ecol. Evol.">
        <title>Pezizomycetes genomes reveal the molecular basis of ectomycorrhizal truffle lifestyle.</title>
        <authorList>
            <person name="Murat C."/>
            <person name="Payen T."/>
            <person name="Noel B."/>
            <person name="Kuo A."/>
            <person name="Morin E."/>
            <person name="Chen J."/>
            <person name="Kohler A."/>
            <person name="Krizsan K."/>
            <person name="Balestrini R."/>
            <person name="Da Silva C."/>
            <person name="Montanini B."/>
            <person name="Hainaut M."/>
            <person name="Levati E."/>
            <person name="Barry K.W."/>
            <person name="Belfiori B."/>
            <person name="Cichocki N."/>
            <person name="Clum A."/>
            <person name="Dockter R.B."/>
            <person name="Fauchery L."/>
            <person name="Guy J."/>
            <person name="Iotti M."/>
            <person name="Le Tacon F."/>
            <person name="Lindquist E.A."/>
            <person name="Lipzen A."/>
            <person name="Malagnac F."/>
            <person name="Mello A."/>
            <person name="Molinier V."/>
            <person name="Miyauchi S."/>
            <person name="Poulain J."/>
            <person name="Riccioni C."/>
            <person name="Rubini A."/>
            <person name="Sitrit Y."/>
            <person name="Splivallo R."/>
            <person name="Traeger S."/>
            <person name="Wang M."/>
            <person name="Zifcakova L."/>
            <person name="Wipf D."/>
            <person name="Zambonelli A."/>
            <person name="Paolocci F."/>
            <person name="Nowrousian M."/>
            <person name="Ottonello S."/>
            <person name="Baldrian P."/>
            <person name="Spatafora J.W."/>
            <person name="Henrissat B."/>
            <person name="Nagy L.G."/>
            <person name="Aury J.M."/>
            <person name="Wincker P."/>
            <person name="Grigoriev I.V."/>
            <person name="Bonfante P."/>
            <person name="Martin F.M."/>
        </authorList>
    </citation>
    <scope>NUCLEOTIDE SEQUENCE [LARGE SCALE GENOMIC DNA]</scope>
    <source>
        <strain evidence="3 4">ATCC MYA-4762</strain>
    </source>
</reference>
<evidence type="ECO:0000256" key="2">
    <source>
        <dbReference type="SAM" id="Phobius"/>
    </source>
</evidence>
<sequence length="120" mass="13669">MCVCRVLLRVYLRVLRGDQLRAGTIFSYRIVSYRILLSLRIVSSLPTSLSQVEKYRITSQHSPNFLSSPPPNNPNQKKQLSQSHTRPRTTKSNLASFSVAALVLLLLLLLLCRRLCCLEQ</sequence>
<keyword evidence="2" id="KW-1133">Transmembrane helix</keyword>
<dbReference type="EMBL" id="ML121528">
    <property type="protein sequence ID" value="RPB28807.1"/>
    <property type="molecule type" value="Genomic_DNA"/>
</dbReference>
<feature type="transmembrane region" description="Helical" evidence="2">
    <location>
        <begin position="94"/>
        <end position="111"/>
    </location>
</feature>
<evidence type="ECO:0000256" key="1">
    <source>
        <dbReference type="SAM" id="MobiDB-lite"/>
    </source>
</evidence>
<name>A0A3N4M197_9PEZI</name>
<proteinExistence type="predicted"/>